<dbReference type="Gene3D" id="3.30.360.10">
    <property type="entry name" value="Dihydrodipicolinate Reductase, domain 2"/>
    <property type="match status" value="1"/>
</dbReference>
<dbReference type="InterPro" id="IPR051317">
    <property type="entry name" value="Gfo/Idh/MocA_oxidoreduct"/>
</dbReference>
<feature type="domain" description="Gal80p-like C-terminal" evidence="2">
    <location>
        <begin position="140"/>
        <end position="285"/>
    </location>
</feature>
<dbReference type="Proteomes" id="UP000023758">
    <property type="component" value="Unassembled WGS sequence"/>
</dbReference>
<dbReference type="AlphaFoldDB" id="A0A022W4U2"/>
<dbReference type="InterPro" id="IPR055080">
    <property type="entry name" value="Gal80p-like_C"/>
</dbReference>
<evidence type="ECO:0000313" key="3">
    <source>
        <dbReference type="EMBL" id="EZF53131.1"/>
    </source>
</evidence>
<dbReference type="InterPro" id="IPR000683">
    <property type="entry name" value="Gfo/Idh/MocA-like_OxRdtase_N"/>
</dbReference>
<evidence type="ECO:0000259" key="2">
    <source>
        <dbReference type="Pfam" id="PF22685"/>
    </source>
</evidence>
<dbReference type="HOGENOM" id="CLU_023194_25_2_1"/>
<dbReference type="OrthoDB" id="64915at2759"/>
<organism evidence="3">
    <name type="scientific">Trichophyton rubrum CBS 288.86</name>
    <dbReference type="NCBI Taxonomy" id="1215330"/>
    <lineage>
        <taxon>Eukaryota</taxon>
        <taxon>Fungi</taxon>
        <taxon>Dikarya</taxon>
        <taxon>Ascomycota</taxon>
        <taxon>Pezizomycotina</taxon>
        <taxon>Eurotiomycetes</taxon>
        <taxon>Eurotiomycetidae</taxon>
        <taxon>Onygenales</taxon>
        <taxon>Arthrodermataceae</taxon>
        <taxon>Trichophyton</taxon>
    </lineage>
</organism>
<dbReference type="PANTHER" id="PTHR43708:SF1">
    <property type="entry name" value="GALACTOSE_LACTOSE METABOLISM REGULATORY PROTEIN GAL80"/>
    <property type="match status" value="1"/>
</dbReference>
<dbReference type="GO" id="GO:0000166">
    <property type="term" value="F:nucleotide binding"/>
    <property type="evidence" value="ECO:0007669"/>
    <property type="project" value="InterPro"/>
</dbReference>
<dbReference type="SUPFAM" id="SSF51735">
    <property type="entry name" value="NAD(P)-binding Rossmann-fold domains"/>
    <property type="match status" value="1"/>
</dbReference>
<name>A0A022W4U2_TRIRU</name>
<feature type="domain" description="Gfo/Idh/MocA-like oxidoreductase N-terminal" evidence="1">
    <location>
        <begin position="5"/>
        <end position="133"/>
    </location>
</feature>
<evidence type="ECO:0000259" key="1">
    <source>
        <dbReference type="Pfam" id="PF01408"/>
    </source>
</evidence>
<dbReference type="SUPFAM" id="SSF55347">
    <property type="entry name" value="Glyceraldehyde-3-phosphate dehydrogenase-like, C-terminal domain"/>
    <property type="match status" value="1"/>
</dbReference>
<dbReference type="Pfam" id="PF22685">
    <property type="entry name" value="Gal80p_C-like"/>
    <property type="match status" value="1"/>
</dbReference>
<dbReference type="Pfam" id="PF01408">
    <property type="entry name" value="GFO_IDH_MocA"/>
    <property type="match status" value="1"/>
</dbReference>
<dbReference type="PANTHER" id="PTHR43708">
    <property type="entry name" value="CONSERVED EXPRESSED OXIDOREDUCTASE (EUROFUNG)"/>
    <property type="match status" value="1"/>
</dbReference>
<proteinExistence type="predicted"/>
<gene>
    <name evidence="3" type="ORF">H103_03822</name>
</gene>
<dbReference type="EMBL" id="KK207830">
    <property type="protein sequence ID" value="EZF53131.1"/>
    <property type="molecule type" value="Genomic_DNA"/>
</dbReference>
<reference evidence="3" key="1">
    <citation type="submission" date="2014-02" db="EMBL/GenBank/DDBJ databases">
        <title>The Genome Sequence of Trichophyton rubrum (morphotype fischeri) CBS 288.86.</title>
        <authorList>
            <consortium name="The Broad Institute Genomics Platform"/>
            <person name="Cuomo C.A."/>
            <person name="White T.C."/>
            <person name="Graser Y."/>
            <person name="Martinez-Rossi N."/>
            <person name="Heitman J."/>
            <person name="Young S.K."/>
            <person name="Zeng Q."/>
            <person name="Gargeya S."/>
            <person name="Abouelleil A."/>
            <person name="Alvarado L."/>
            <person name="Chapman S.B."/>
            <person name="Gainer-Dewar J."/>
            <person name="Goldberg J."/>
            <person name="Griggs A."/>
            <person name="Gujja S."/>
            <person name="Hansen M."/>
            <person name="Howarth C."/>
            <person name="Imamovic A."/>
            <person name="Larimer J."/>
            <person name="Martinez D."/>
            <person name="Murphy C."/>
            <person name="Pearson M.D."/>
            <person name="Persinoti G."/>
            <person name="Poon T."/>
            <person name="Priest M."/>
            <person name="Roberts A.D."/>
            <person name="Saif S."/>
            <person name="Shea T.D."/>
            <person name="Sykes S.N."/>
            <person name="Wortman J."/>
            <person name="Nusbaum C."/>
            <person name="Birren B."/>
        </authorList>
    </citation>
    <scope>NUCLEOTIDE SEQUENCE [LARGE SCALE GENOMIC DNA]</scope>
    <source>
        <strain evidence="3">CBS 288.86</strain>
    </source>
</reference>
<sequence length="366" mass="40289">MTGRIRLGIVGLSADPSHCTNFIHKLPLTTTSLSKDYEIVALSMSSPEKAMAAAAAHGLPREKGYHKVDDLARDPDVDLVVISVKVPRRAELAMAAINAGKDIYVEWPFASNLAEAEALAKRAREHQIKSMVGLQTRLAPQVLRMKEIIQTGALGRILATNLVVTDDLFLKFHADKRHSHDKENGANIVTIAGGHLIDTMVFLLGEFTTLNAQTSMQFPKPVLRDAQGNPKTGQFNDAPDAFTLHGKMGDQNIPTSICMYSHPPTTPNLFQWIVTGEKGSLKMEGPSLMIHAIPPCLFETDSGEGPVHWKEITLENTASQGAEYQAWLDNDRPRIVTLDDAVIRYRMIDAIFRSSETGESTSYSYK</sequence>
<dbReference type="Gene3D" id="3.40.50.720">
    <property type="entry name" value="NAD(P)-binding Rossmann-like Domain"/>
    <property type="match status" value="1"/>
</dbReference>
<accession>A0A022W4U2</accession>
<dbReference type="InterPro" id="IPR036291">
    <property type="entry name" value="NAD(P)-bd_dom_sf"/>
</dbReference>
<evidence type="ECO:0008006" key="4">
    <source>
        <dbReference type="Google" id="ProtNLM"/>
    </source>
</evidence>
<protein>
    <recommendedName>
        <fullName evidence="4">Gfo/Idh/MocA-like oxidoreductase N-terminal domain-containing protein</fullName>
    </recommendedName>
</protein>